<accession>A0A158GL70</accession>
<feature type="chain" id="PRO_5011114284" description="Hydroxyquinol 1,2-dioxygenase" evidence="2">
    <location>
        <begin position="24"/>
        <end position="94"/>
    </location>
</feature>
<dbReference type="STRING" id="326474.AWB65_02159"/>
<evidence type="ECO:0008006" key="5">
    <source>
        <dbReference type="Google" id="ProtNLM"/>
    </source>
</evidence>
<evidence type="ECO:0000313" key="3">
    <source>
        <dbReference type="EMBL" id="SAL32571.1"/>
    </source>
</evidence>
<gene>
    <name evidence="3" type="ORF">AWB65_02159</name>
</gene>
<sequence>MIKHFIAAALIATTAAAAGSAFASSGYGPAPHYDPSAGAPASQRGPSSQTIGIGHADLRASSDAGAQSFGGMPDATSESGVRFTNDIRATFAHH</sequence>
<keyword evidence="2" id="KW-0732">Signal</keyword>
<dbReference type="OrthoDB" id="9133844at2"/>
<dbReference type="EMBL" id="FCNW02000007">
    <property type="protein sequence ID" value="SAL32571.1"/>
    <property type="molecule type" value="Genomic_DNA"/>
</dbReference>
<dbReference type="RefSeq" id="WP_087667125.1">
    <property type="nucleotide sequence ID" value="NZ_FCNW02000007.1"/>
</dbReference>
<dbReference type="AlphaFoldDB" id="A0A158GL70"/>
<keyword evidence="4" id="KW-1185">Reference proteome</keyword>
<organism evidence="3 4">
    <name type="scientific">Caballeronia humi</name>
    <dbReference type="NCBI Taxonomy" id="326474"/>
    <lineage>
        <taxon>Bacteria</taxon>
        <taxon>Pseudomonadati</taxon>
        <taxon>Pseudomonadota</taxon>
        <taxon>Betaproteobacteria</taxon>
        <taxon>Burkholderiales</taxon>
        <taxon>Burkholderiaceae</taxon>
        <taxon>Caballeronia</taxon>
    </lineage>
</organism>
<feature type="region of interest" description="Disordered" evidence="1">
    <location>
        <begin position="32"/>
        <end position="83"/>
    </location>
</feature>
<evidence type="ECO:0000313" key="4">
    <source>
        <dbReference type="Proteomes" id="UP000054977"/>
    </source>
</evidence>
<proteinExistence type="predicted"/>
<evidence type="ECO:0000256" key="1">
    <source>
        <dbReference type="SAM" id="MobiDB-lite"/>
    </source>
</evidence>
<evidence type="ECO:0000256" key="2">
    <source>
        <dbReference type="SAM" id="SignalP"/>
    </source>
</evidence>
<protein>
    <recommendedName>
        <fullName evidence="5">Hydroxyquinol 1,2-dioxygenase</fullName>
    </recommendedName>
</protein>
<name>A0A158GL70_9BURK</name>
<dbReference type="Proteomes" id="UP000054977">
    <property type="component" value="Unassembled WGS sequence"/>
</dbReference>
<reference evidence="3" key="1">
    <citation type="submission" date="2016-01" db="EMBL/GenBank/DDBJ databases">
        <authorList>
            <person name="Peeters C."/>
        </authorList>
    </citation>
    <scope>NUCLEOTIDE SEQUENCE [LARGE SCALE GENOMIC DNA]</scope>
    <source>
        <strain evidence="3">LMG 22934</strain>
    </source>
</reference>
<feature type="signal peptide" evidence="2">
    <location>
        <begin position="1"/>
        <end position="23"/>
    </location>
</feature>
<comment type="caution">
    <text evidence="3">The sequence shown here is derived from an EMBL/GenBank/DDBJ whole genome shotgun (WGS) entry which is preliminary data.</text>
</comment>